<feature type="transmembrane region" description="Helical" evidence="2">
    <location>
        <begin position="33"/>
        <end position="54"/>
    </location>
</feature>
<dbReference type="EMBL" id="FNBG01000001">
    <property type="protein sequence ID" value="SDE69071.1"/>
    <property type="molecule type" value="Genomic_DNA"/>
</dbReference>
<name>A0A1G7EZH3_9BACL</name>
<keyword evidence="2" id="KW-0812">Transmembrane</keyword>
<gene>
    <name evidence="3" type="ORF">SAMN04488542_101403</name>
</gene>
<evidence type="ECO:0000313" key="4">
    <source>
        <dbReference type="Proteomes" id="UP000198972"/>
    </source>
</evidence>
<sequence length="142" mass="15734">MTGKMRYCLLFGFIGFLISFAVSAGNNLFSTSLFRGIIAFVVWFVLSFAVYWVIGFLKELPPDLAVEEMAALQAQDGKGTNLDLMTPDESEELNDLLKQPPSSQSQAQPQDFAPLNPPKLVKTPDDKDPVELANVVRHLTEN</sequence>
<evidence type="ECO:0000313" key="3">
    <source>
        <dbReference type="EMBL" id="SDE69071.1"/>
    </source>
</evidence>
<keyword evidence="2" id="KW-1133">Transmembrane helix</keyword>
<dbReference type="STRING" id="670482.SAMN04488542_101403"/>
<accession>A0A1G7EZH3</accession>
<reference evidence="3 4" key="1">
    <citation type="submission" date="2016-10" db="EMBL/GenBank/DDBJ databases">
        <authorList>
            <person name="de Groot N.N."/>
        </authorList>
    </citation>
    <scope>NUCLEOTIDE SEQUENCE [LARGE SCALE GENOMIC DNA]</scope>
    <source>
        <strain evidence="3 4">DSM 28129</strain>
    </source>
</reference>
<keyword evidence="2" id="KW-0472">Membrane</keyword>
<keyword evidence="4" id="KW-1185">Reference proteome</keyword>
<evidence type="ECO:0000256" key="2">
    <source>
        <dbReference type="SAM" id="Phobius"/>
    </source>
</evidence>
<feature type="region of interest" description="Disordered" evidence="1">
    <location>
        <begin position="78"/>
        <end position="127"/>
    </location>
</feature>
<evidence type="ECO:0000256" key="1">
    <source>
        <dbReference type="SAM" id="MobiDB-lite"/>
    </source>
</evidence>
<dbReference type="AlphaFoldDB" id="A0A1G7EZH3"/>
<proteinExistence type="predicted"/>
<dbReference type="RefSeq" id="WP_091226278.1">
    <property type="nucleotide sequence ID" value="NZ_FNBG01000001.1"/>
</dbReference>
<protein>
    <submittedName>
        <fullName evidence="3">Uncharacterized protein</fullName>
    </submittedName>
</protein>
<dbReference type="OrthoDB" id="2476549at2"/>
<organism evidence="3 4">
    <name type="scientific">Fontibacillus panacisegetis</name>
    <dbReference type="NCBI Taxonomy" id="670482"/>
    <lineage>
        <taxon>Bacteria</taxon>
        <taxon>Bacillati</taxon>
        <taxon>Bacillota</taxon>
        <taxon>Bacilli</taxon>
        <taxon>Bacillales</taxon>
        <taxon>Paenibacillaceae</taxon>
        <taxon>Fontibacillus</taxon>
    </lineage>
</organism>
<dbReference type="Proteomes" id="UP000198972">
    <property type="component" value="Unassembled WGS sequence"/>
</dbReference>
<feature type="compositionally biased region" description="Low complexity" evidence="1">
    <location>
        <begin position="99"/>
        <end position="110"/>
    </location>
</feature>